<sequence length="318" mass="32773">MSAGTGERALHDCRAAFSATLLELAREDERVVAVCNDSVGSSGLGEFAAELPDRLINVGIAEQTMVGVGAGLAGGGRVPFVCAAAPFLTGRALEQIKADVAYSRANVKLCGMSPGLAYGPLGPTHHSIEDLAWTRALADLTVVVPADPAETAEAVRWALAHDGPVFLRIGRTPVPELAPHVPFTPGRAAVLRQGADITLIGTGTTVAIVLAAAERLAARGIGARVLNMSTVSPLDERAVLDAAEETGRIVTVEEHTVRGGLGGAVAETVVTHRPVPMRILGVPGVFAPTGSPRFLFEHFGLTAAGAERAALELLGPVT</sequence>
<dbReference type="EMBL" id="JBIRWE010000009">
    <property type="protein sequence ID" value="MFI1966454.1"/>
    <property type="molecule type" value="Genomic_DNA"/>
</dbReference>
<dbReference type="InterPro" id="IPR009014">
    <property type="entry name" value="Transketo_C/PFOR_II"/>
</dbReference>
<dbReference type="InterPro" id="IPR033248">
    <property type="entry name" value="Transketolase_C"/>
</dbReference>
<gene>
    <name evidence="2" type="ORF">ACH429_20485</name>
</gene>
<dbReference type="RefSeq" id="WP_055474135.1">
    <property type="nucleotide sequence ID" value="NZ_JBIRWE010000009.1"/>
</dbReference>
<dbReference type="Pfam" id="PF02780">
    <property type="entry name" value="Transketolase_C"/>
    <property type="match status" value="1"/>
</dbReference>
<dbReference type="Pfam" id="PF02779">
    <property type="entry name" value="Transket_pyr"/>
    <property type="match status" value="1"/>
</dbReference>
<evidence type="ECO:0000313" key="3">
    <source>
        <dbReference type="Proteomes" id="UP001611548"/>
    </source>
</evidence>
<dbReference type="Gene3D" id="3.40.50.970">
    <property type="match status" value="1"/>
</dbReference>
<dbReference type="Gene3D" id="3.40.50.920">
    <property type="match status" value="1"/>
</dbReference>
<dbReference type="PANTHER" id="PTHR43825:SF1">
    <property type="entry name" value="TRANSKETOLASE-LIKE PYRIMIDINE-BINDING DOMAIN-CONTAINING PROTEIN"/>
    <property type="match status" value="1"/>
</dbReference>
<name>A0ABW7UV51_9ACTN</name>
<dbReference type="CDD" id="cd07033">
    <property type="entry name" value="TPP_PYR_DXS_TK_like"/>
    <property type="match status" value="1"/>
</dbReference>
<evidence type="ECO:0000313" key="2">
    <source>
        <dbReference type="EMBL" id="MFI1966454.1"/>
    </source>
</evidence>
<organism evidence="2 3">
    <name type="scientific">Streptomyces pathocidini</name>
    <dbReference type="NCBI Taxonomy" id="1650571"/>
    <lineage>
        <taxon>Bacteria</taxon>
        <taxon>Bacillati</taxon>
        <taxon>Actinomycetota</taxon>
        <taxon>Actinomycetes</taxon>
        <taxon>Kitasatosporales</taxon>
        <taxon>Streptomycetaceae</taxon>
        <taxon>Streptomyces</taxon>
    </lineage>
</organism>
<keyword evidence="3" id="KW-1185">Reference proteome</keyword>
<reference evidence="2 3" key="1">
    <citation type="submission" date="2024-10" db="EMBL/GenBank/DDBJ databases">
        <title>The Natural Products Discovery Center: Release of the First 8490 Sequenced Strains for Exploring Actinobacteria Biosynthetic Diversity.</title>
        <authorList>
            <person name="Kalkreuter E."/>
            <person name="Kautsar S.A."/>
            <person name="Yang D."/>
            <person name="Bader C.D."/>
            <person name="Teijaro C.N."/>
            <person name="Fluegel L."/>
            <person name="Davis C.M."/>
            <person name="Simpson J.R."/>
            <person name="Lauterbach L."/>
            <person name="Steele A.D."/>
            <person name="Gui C."/>
            <person name="Meng S."/>
            <person name="Li G."/>
            <person name="Viehrig K."/>
            <person name="Ye F."/>
            <person name="Su P."/>
            <person name="Kiefer A.F."/>
            <person name="Nichols A."/>
            <person name="Cepeda A.J."/>
            <person name="Yan W."/>
            <person name="Fan B."/>
            <person name="Jiang Y."/>
            <person name="Adhikari A."/>
            <person name="Zheng C.-J."/>
            <person name="Schuster L."/>
            <person name="Cowan T.M."/>
            <person name="Smanski M.J."/>
            <person name="Chevrette M.G."/>
            <person name="De Carvalho L.P.S."/>
            <person name="Shen B."/>
        </authorList>
    </citation>
    <scope>NUCLEOTIDE SEQUENCE [LARGE SCALE GENOMIC DNA]</scope>
    <source>
        <strain evidence="2 3">NPDC020327</strain>
    </source>
</reference>
<dbReference type="InterPro" id="IPR005475">
    <property type="entry name" value="Transketolase-like_Pyr-bd"/>
</dbReference>
<dbReference type="InterPro" id="IPR029061">
    <property type="entry name" value="THDP-binding"/>
</dbReference>
<dbReference type="InterPro" id="IPR051157">
    <property type="entry name" value="PDH/Transketolase"/>
</dbReference>
<dbReference type="SUPFAM" id="SSF52518">
    <property type="entry name" value="Thiamin diphosphate-binding fold (THDP-binding)"/>
    <property type="match status" value="1"/>
</dbReference>
<dbReference type="SMART" id="SM00861">
    <property type="entry name" value="Transket_pyr"/>
    <property type="match status" value="1"/>
</dbReference>
<dbReference type="PANTHER" id="PTHR43825">
    <property type="entry name" value="PYRUVATE DEHYDROGENASE E1 COMPONENT"/>
    <property type="match status" value="1"/>
</dbReference>
<feature type="domain" description="Transketolase-like pyrimidine-binding" evidence="1">
    <location>
        <begin position="11"/>
        <end position="176"/>
    </location>
</feature>
<accession>A0ABW7UV51</accession>
<evidence type="ECO:0000259" key="1">
    <source>
        <dbReference type="SMART" id="SM00861"/>
    </source>
</evidence>
<proteinExistence type="predicted"/>
<comment type="caution">
    <text evidence="2">The sequence shown here is derived from an EMBL/GenBank/DDBJ whole genome shotgun (WGS) entry which is preliminary data.</text>
</comment>
<dbReference type="Proteomes" id="UP001611548">
    <property type="component" value="Unassembled WGS sequence"/>
</dbReference>
<dbReference type="SUPFAM" id="SSF52922">
    <property type="entry name" value="TK C-terminal domain-like"/>
    <property type="match status" value="1"/>
</dbReference>
<protein>
    <submittedName>
        <fullName evidence="2">Transketolase family protein</fullName>
    </submittedName>
</protein>